<dbReference type="GO" id="GO:0008198">
    <property type="term" value="F:ferrous iron binding"/>
    <property type="evidence" value="ECO:0007669"/>
    <property type="project" value="TreeGrafter"/>
</dbReference>
<reference evidence="8 9" key="1">
    <citation type="journal article" date="2015" name="Genome Biol. Evol.">
        <title>Comparative Genomics of a Bacterivorous Green Alga Reveals Evolutionary Causalities and Consequences of Phago-Mixotrophic Mode of Nutrition.</title>
        <authorList>
            <person name="Burns J.A."/>
            <person name="Paasch A."/>
            <person name="Narechania A."/>
            <person name="Kim E."/>
        </authorList>
    </citation>
    <scope>NUCLEOTIDE SEQUENCE [LARGE SCALE GENOMIC DNA]</scope>
    <source>
        <strain evidence="8 9">PLY_AMNH</strain>
    </source>
</reference>
<dbReference type="EMBL" id="LGRX02010591">
    <property type="protein sequence ID" value="KAK3270059.1"/>
    <property type="molecule type" value="Genomic_DNA"/>
</dbReference>
<dbReference type="InterPro" id="IPR051559">
    <property type="entry name" value="HIF_prolyl_hydroxylases"/>
</dbReference>
<keyword evidence="9" id="KW-1185">Reference proteome</keyword>
<evidence type="ECO:0000256" key="6">
    <source>
        <dbReference type="ARBA" id="ARBA00023004"/>
    </source>
</evidence>
<gene>
    <name evidence="8" type="ORF">CYMTET_21522</name>
</gene>
<dbReference type="SMART" id="SM00702">
    <property type="entry name" value="P4Hc"/>
    <property type="match status" value="1"/>
</dbReference>
<feature type="non-terminal residue" evidence="8">
    <location>
        <position position="1"/>
    </location>
</feature>
<dbReference type="GO" id="GO:0071456">
    <property type="term" value="P:cellular response to hypoxia"/>
    <property type="evidence" value="ECO:0007669"/>
    <property type="project" value="TreeGrafter"/>
</dbReference>
<feature type="domain" description="Fe2OG dioxygenase" evidence="7">
    <location>
        <begin position="102"/>
        <end position="206"/>
    </location>
</feature>
<evidence type="ECO:0000256" key="5">
    <source>
        <dbReference type="ARBA" id="ARBA00023002"/>
    </source>
</evidence>
<comment type="caution">
    <text evidence="8">The sequence shown here is derived from an EMBL/GenBank/DDBJ whole genome shotgun (WGS) entry which is preliminary data.</text>
</comment>
<dbReference type="InterPro" id="IPR044862">
    <property type="entry name" value="Pro_4_hyd_alph_FE2OG_OXY"/>
</dbReference>
<evidence type="ECO:0000313" key="8">
    <source>
        <dbReference type="EMBL" id="KAK3270059.1"/>
    </source>
</evidence>
<evidence type="ECO:0000256" key="3">
    <source>
        <dbReference type="ARBA" id="ARBA00022896"/>
    </source>
</evidence>
<dbReference type="InterPro" id="IPR006620">
    <property type="entry name" value="Pro_4_hyd_alph"/>
</dbReference>
<keyword evidence="6" id="KW-0408">Iron</keyword>
<comment type="cofactor">
    <cofactor evidence="1">
        <name>L-ascorbate</name>
        <dbReference type="ChEBI" id="CHEBI:38290"/>
    </cofactor>
</comment>
<keyword evidence="2" id="KW-0479">Metal-binding</keyword>
<dbReference type="GO" id="GO:0031543">
    <property type="term" value="F:peptidyl-proline dioxygenase activity"/>
    <property type="evidence" value="ECO:0007669"/>
    <property type="project" value="TreeGrafter"/>
</dbReference>
<dbReference type="InterPro" id="IPR005123">
    <property type="entry name" value="Oxoglu/Fe-dep_dioxygenase_dom"/>
</dbReference>
<evidence type="ECO:0000256" key="4">
    <source>
        <dbReference type="ARBA" id="ARBA00022964"/>
    </source>
</evidence>
<dbReference type="PROSITE" id="PS51471">
    <property type="entry name" value="FE2OG_OXY"/>
    <property type="match status" value="1"/>
</dbReference>
<name>A0AAE0G1V0_9CHLO</name>
<dbReference type="AlphaFoldDB" id="A0AAE0G1V0"/>
<evidence type="ECO:0000313" key="9">
    <source>
        <dbReference type="Proteomes" id="UP001190700"/>
    </source>
</evidence>
<dbReference type="Proteomes" id="UP001190700">
    <property type="component" value="Unassembled WGS sequence"/>
</dbReference>
<evidence type="ECO:0000259" key="7">
    <source>
        <dbReference type="PROSITE" id="PS51471"/>
    </source>
</evidence>
<dbReference type="Pfam" id="PF13640">
    <property type="entry name" value="2OG-FeII_Oxy_3"/>
    <property type="match status" value="1"/>
</dbReference>
<dbReference type="Gene3D" id="2.60.120.620">
    <property type="entry name" value="q2cbj1_9rhob like domain"/>
    <property type="match status" value="1"/>
</dbReference>
<accession>A0AAE0G1V0</accession>
<dbReference type="PANTHER" id="PTHR12907">
    <property type="entry name" value="EGL NINE HOMOLOG-RELATED"/>
    <property type="match status" value="1"/>
</dbReference>
<evidence type="ECO:0000256" key="1">
    <source>
        <dbReference type="ARBA" id="ARBA00001961"/>
    </source>
</evidence>
<proteinExistence type="predicted"/>
<sequence>GGDGTVYVAVGIRWMRWYSVIVPRALPHDVACDFAKEMSMMMESSYLQATPQRGTGVRDDLIGWLTSEEAARHGGFASAHAAASLQAIGQTLQEALGRPLSVPARVMIACYPGAGSRYVRHLDNDGAGDHTAHRAFTAILYANEDWRPENGGLLRCQLHATKTSSAEVVEVTPQSGTLVVFNSREVEHEVLPAHRSRIAMTLWIEDASP</sequence>
<organism evidence="8 9">
    <name type="scientific">Cymbomonas tetramitiformis</name>
    <dbReference type="NCBI Taxonomy" id="36881"/>
    <lineage>
        <taxon>Eukaryota</taxon>
        <taxon>Viridiplantae</taxon>
        <taxon>Chlorophyta</taxon>
        <taxon>Pyramimonadophyceae</taxon>
        <taxon>Pyramimonadales</taxon>
        <taxon>Pyramimonadaceae</taxon>
        <taxon>Cymbomonas</taxon>
    </lineage>
</organism>
<dbReference type="GO" id="GO:0031418">
    <property type="term" value="F:L-ascorbic acid binding"/>
    <property type="evidence" value="ECO:0007669"/>
    <property type="project" value="UniProtKB-KW"/>
</dbReference>
<keyword evidence="3" id="KW-0847">Vitamin C</keyword>
<evidence type="ECO:0000256" key="2">
    <source>
        <dbReference type="ARBA" id="ARBA00022723"/>
    </source>
</evidence>
<keyword evidence="5" id="KW-0560">Oxidoreductase</keyword>
<dbReference type="PANTHER" id="PTHR12907:SF26">
    <property type="entry name" value="HIF PROLYL HYDROXYLASE, ISOFORM C"/>
    <property type="match status" value="1"/>
</dbReference>
<protein>
    <recommendedName>
        <fullName evidence="7">Fe2OG dioxygenase domain-containing protein</fullName>
    </recommendedName>
</protein>
<keyword evidence="4" id="KW-0223">Dioxygenase</keyword>